<dbReference type="EMBL" id="JAIWYP010000009">
    <property type="protein sequence ID" value="KAH3772676.1"/>
    <property type="molecule type" value="Genomic_DNA"/>
</dbReference>
<feature type="signal peptide" evidence="6">
    <location>
        <begin position="1"/>
        <end position="19"/>
    </location>
</feature>
<dbReference type="GO" id="GO:0016042">
    <property type="term" value="P:lipid catabolic process"/>
    <property type="evidence" value="ECO:0007669"/>
    <property type="project" value="TreeGrafter"/>
</dbReference>
<dbReference type="AlphaFoldDB" id="A0A9D4E5G0"/>
<dbReference type="Pfam" id="PF00151">
    <property type="entry name" value="Lipase"/>
    <property type="match status" value="1"/>
</dbReference>
<evidence type="ECO:0000313" key="8">
    <source>
        <dbReference type="EMBL" id="KAH3772676.1"/>
    </source>
</evidence>
<keyword evidence="9" id="KW-1185">Reference proteome</keyword>
<evidence type="ECO:0000256" key="6">
    <source>
        <dbReference type="SAM" id="SignalP"/>
    </source>
</evidence>
<gene>
    <name evidence="8" type="ORF">DPMN_174018</name>
</gene>
<organism evidence="8 9">
    <name type="scientific">Dreissena polymorpha</name>
    <name type="common">Zebra mussel</name>
    <name type="synonym">Mytilus polymorpha</name>
    <dbReference type="NCBI Taxonomy" id="45954"/>
    <lineage>
        <taxon>Eukaryota</taxon>
        <taxon>Metazoa</taxon>
        <taxon>Spiralia</taxon>
        <taxon>Lophotrochozoa</taxon>
        <taxon>Mollusca</taxon>
        <taxon>Bivalvia</taxon>
        <taxon>Autobranchia</taxon>
        <taxon>Heteroconchia</taxon>
        <taxon>Euheterodonta</taxon>
        <taxon>Imparidentia</taxon>
        <taxon>Neoheterodontei</taxon>
        <taxon>Myida</taxon>
        <taxon>Dreissenoidea</taxon>
        <taxon>Dreissenidae</taxon>
        <taxon>Dreissena</taxon>
    </lineage>
</organism>
<dbReference type="PANTHER" id="PTHR11610">
    <property type="entry name" value="LIPASE"/>
    <property type="match status" value="1"/>
</dbReference>
<name>A0A9D4E5G0_DREPO</name>
<keyword evidence="4" id="KW-1015">Disulfide bond</keyword>
<evidence type="ECO:0000313" key="9">
    <source>
        <dbReference type="Proteomes" id="UP000828390"/>
    </source>
</evidence>
<accession>A0A9D4E5G0</accession>
<sequence>MALGRGLLTFLTLLNCSHGFLLVNEVCYTQDGLGCFSKTSPYDNAQGFLPESPATIGVQFRLFTRSNPVHYQLVDKSPSTILHSNFNPTRKTKVITHGYIDSANATWVKFMVLAILRQEDANVIAVDWSPGAARVNYLMAAANTRVVGALIAQLLTQLHITAHAQYIDFHLIGHSLGAHISGYAGQRVPGLGRITGLDPAGPAFENTAESVRLDPTDALFVEAIHTDGDSLIHLGFGLKQRVGHVDFYPNGGDDQPGCPANLGQHLFSLLSGSIEYFSSTLACSHVRATDLYTESISSSCHFRSQPCDSVANYEAGRCSACNSGCVAMGYTTPSAARGSYFLTTNRQPPFCRP</sequence>
<keyword evidence="3" id="KW-0964">Secreted</keyword>
<proteinExistence type="inferred from homology"/>
<dbReference type="InterPro" id="IPR013818">
    <property type="entry name" value="Lipase"/>
</dbReference>
<dbReference type="PRINTS" id="PR00823">
    <property type="entry name" value="PANCLIPASE"/>
</dbReference>
<dbReference type="SUPFAM" id="SSF53474">
    <property type="entry name" value="alpha/beta-Hydrolases"/>
    <property type="match status" value="1"/>
</dbReference>
<feature type="chain" id="PRO_5038822623" description="Lipase domain-containing protein" evidence="6">
    <location>
        <begin position="20"/>
        <end position="353"/>
    </location>
</feature>
<dbReference type="FunFam" id="3.40.50.1820:FF:000033">
    <property type="entry name" value="Pancreatic triacylglycerol lipase"/>
    <property type="match status" value="1"/>
</dbReference>
<evidence type="ECO:0000256" key="5">
    <source>
        <dbReference type="RuleBase" id="RU004262"/>
    </source>
</evidence>
<dbReference type="PANTHER" id="PTHR11610:SF178">
    <property type="entry name" value="LIPASE MEMBER H-A-LIKE PROTEIN"/>
    <property type="match status" value="1"/>
</dbReference>
<evidence type="ECO:0000256" key="3">
    <source>
        <dbReference type="ARBA" id="ARBA00022525"/>
    </source>
</evidence>
<dbReference type="InterPro" id="IPR002331">
    <property type="entry name" value="Lipase_panc"/>
</dbReference>
<evidence type="ECO:0000256" key="4">
    <source>
        <dbReference type="ARBA" id="ARBA00023157"/>
    </source>
</evidence>
<dbReference type="Gene3D" id="3.40.50.1820">
    <property type="entry name" value="alpha/beta hydrolase"/>
    <property type="match status" value="1"/>
</dbReference>
<keyword evidence="6" id="KW-0732">Signal</keyword>
<dbReference type="InterPro" id="IPR000734">
    <property type="entry name" value="TAG_lipase"/>
</dbReference>
<dbReference type="OrthoDB" id="199913at2759"/>
<feature type="domain" description="Lipase" evidence="7">
    <location>
        <begin position="31"/>
        <end position="350"/>
    </location>
</feature>
<comment type="similarity">
    <text evidence="2 5">Belongs to the AB hydrolase superfamily. Lipase family.</text>
</comment>
<evidence type="ECO:0000256" key="2">
    <source>
        <dbReference type="ARBA" id="ARBA00010701"/>
    </source>
</evidence>
<dbReference type="PRINTS" id="PR00821">
    <property type="entry name" value="TAGLIPASE"/>
</dbReference>
<dbReference type="GO" id="GO:0004806">
    <property type="term" value="F:triacylglycerol lipase activity"/>
    <property type="evidence" value="ECO:0007669"/>
    <property type="project" value="InterPro"/>
</dbReference>
<reference evidence="8" key="1">
    <citation type="journal article" date="2019" name="bioRxiv">
        <title>The Genome of the Zebra Mussel, Dreissena polymorpha: A Resource for Invasive Species Research.</title>
        <authorList>
            <person name="McCartney M.A."/>
            <person name="Auch B."/>
            <person name="Kono T."/>
            <person name="Mallez S."/>
            <person name="Zhang Y."/>
            <person name="Obille A."/>
            <person name="Becker A."/>
            <person name="Abrahante J.E."/>
            <person name="Garbe J."/>
            <person name="Badalamenti J.P."/>
            <person name="Herman A."/>
            <person name="Mangelson H."/>
            <person name="Liachko I."/>
            <person name="Sullivan S."/>
            <person name="Sone E.D."/>
            <person name="Koren S."/>
            <person name="Silverstein K.A.T."/>
            <person name="Beckman K.B."/>
            <person name="Gohl D.M."/>
        </authorList>
    </citation>
    <scope>NUCLEOTIDE SEQUENCE</scope>
    <source>
        <strain evidence="8">Duluth1</strain>
        <tissue evidence="8">Whole animal</tissue>
    </source>
</reference>
<dbReference type="InterPro" id="IPR029058">
    <property type="entry name" value="AB_hydrolase_fold"/>
</dbReference>
<reference evidence="8" key="2">
    <citation type="submission" date="2020-11" db="EMBL/GenBank/DDBJ databases">
        <authorList>
            <person name="McCartney M.A."/>
            <person name="Auch B."/>
            <person name="Kono T."/>
            <person name="Mallez S."/>
            <person name="Becker A."/>
            <person name="Gohl D.M."/>
            <person name="Silverstein K.A.T."/>
            <person name="Koren S."/>
            <person name="Bechman K.B."/>
            <person name="Herman A."/>
            <person name="Abrahante J.E."/>
            <person name="Garbe J."/>
        </authorList>
    </citation>
    <scope>NUCLEOTIDE SEQUENCE</scope>
    <source>
        <strain evidence="8">Duluth1</strain>
        <tissue evidence="8">Whole animal</tissue>
    </source>
</reference>
<evidence type="ECO:0000256" key="1">
    <source>
        <dbReference type="ARBA" id="ARBA00004613"/>
    </source>
</evidence>
<dbReference type="InterPro" id="IPR033906">
    <property type="entry name" value="Lipase_N"/>
</dbReference>
<comment type="subcellular location">
    <subcellularLocation>
        <location evidence="1">Secreted</location>
    </subcellularLocation>
</comment>
<evidence type="ECO:0000259" key="7">
    <source>
        <dbReference type="Pfam" id="PF00151"/>
    </source>
</evidence>
<protein>
    <recommendedName>
        <fullName evidence="7">Lipase domain-containing protein</fullName>
    </recommendedName>
</protein>
<dbReference type="CDD" id="cd00707">
    <property type="entry name" value="Pancreat_lipase_like"/>
    <property type="match status" value="1"/>
</dbReference>
<dbReference type="GO" id="GO:0005615">
    <property type="term" value="C:extracellular space"/>
    <property type="evidence" value="ECO:0007669"/>
    <property type="project" value="TreeGrafter"/>
</dbReference>
<comment type="caution">
    <text evidence="8">The sequence shown here is derived from an EMBL/GenBank/DDBJ whole genome shotgun (WGS) entry which is preliminary data.</text>
</comment>
<dbReference type="Proteomes" id="UP000828390">
    <property type="component" value="Unassembled WGS sequence"/>
</dbReference>